<dbReference type="GO" id="GO:0005524">
    <property type="term" value="F:ATP binding"/>
    <property type="evidence" value="ECO:0007669"/>
    <property type="project" value="UniProtKB-KW"/>
</dbReference>
<keyword evidence="11" id="KW-0067">ATP-binding</keyword>
<reference evidence="12" key="1">
    <citation type="journal article" date="2019" name="Int. J. Syst. Evol. Microbiol.">
        <title>The Global Catalogue of Microorganisms (GCM) 10K type strain sequencing project: providing services to taxonomists for standard genome sequencing and annotation.</title>
        <authorList>
            <consortium name="The Broad Institute Genomics Platform"/>
            <consortium name="The Broad Institute Genome Sequencing Center for Infectious Disease"/>
            <person name="Wu L."/>
            <person name="Ma J."/>
        </authorList>
    </citation>
    <scope>NUCLEOTIDE SEQUENCE [LARGE SCALE GENOMIC DNA]</scope>
    <source>
        <strain evidence="12">CGMCC 4.7241</strain>
    </source>
</reference>
<dbReference type="Pfam" id="PF00512">
    <property type="entry name" value="HisKA"/>
    <property type="match status" value="1"/>
</dbReference>
<dbReference type="SUPFAM" id="SSF47384">
    <property type="entry name" value="Homodimeric domain of signal transducing histidine kinase"/>
    <property type="match status" value="1"/>
</dbReference>
<evidence type="ECO:0000256" key="7">
    <source>
        <dbReference type="ARBA" id="ARBA00023012"/>
    </source>
</evidence>
<dbReference type="RefSeq" id="WP_205118550.1">
    <property type="nucleotide sequence ID" value="NZ_JAFBCM010000001.1"/>
</dbReference>
<proteinExistence type="predicted"/>
<protein>
    <recommendedName>
        <fullName evidence="3">histidine kinase</fullName>
        <ecNumber evidence="3">2.7.13.3</ecNumber>
    </recommendedName>
</protein>
<dbReference type="Gene3D" id="3.30.450.40">
    <property type="match status" value="2"/>
</dbReference>
<keyword evidence="11" id="KW-0547">Nucleotide-binding</keyword>
<comment type="catalytic activity">
    <reaction evidence="1">
        <text>ATP + protein L-histidine = ADP + protein N-phospho-L-histidine.</text>
        <dbReference type="EC" id="2.7.13.3"/>
    </reaction>
</comment>
<evidence type="ECO:0000256" key="2">
    <source>
        <dbReference type="ARBA" id="ARBA00004236"/>
    </source>
</evidence>
<dbReference type="Pfam" id="PF00072">
    <property type="entry name" value="Response_reg"/>
    <property type="match status" value="1"/>
</dbReference>
<comment type="caution">
    <text evidence="11">The sequence shown here is derived from an EMBL/GenBank/DDBJ whole genome shotgun (WGS) entry which is preliminary data.</text>
</comment>
<keyword evidence="5" id="KW-0808">Transferase</keyword>
<dbReference type="PROSITE" id="PS50110">
    <property type="entry name" value="RESPONSE_REGULATORY"/>
    <property type="match status" value="1"/>
</dbReference>
<evidence type="ECO:0000256" key="4">
    <source>
        <dbReference type="ARBA" id="ARBA00022553"/>
    </source>
</evidence>
<dbReference type="Gene3D" id="1.10.287.130">
    <property type="match status" value="1"/>
</dbReference>
<organism evidence="11 12">
    <name type="scientific">Tenggerimyces flavus</name>
    <dbReference type="NCBI Taxonomy" id="1708749"/>
    <lineage>
        <taxon>Bacteria</taxon>
        <taxon>Bacillati</taxon>
        <taxon>Actinomycetota</taxon>
        <taxon>Actinomycetes</taxon>
        <taxon>Propionibacteriales</taxon>
        <taxon>Nocardioidaceae</taxon>
        <taxon>Tenggerimyces</taxon>
    </lineage>
</organism>
<dbReference type="EMBL" id="JBHRZH010000020">
    <property type="protein sequence ID" value="MFC3763675.1"/>
    <property type="molecule type" value="Genomic_DNA"/>
</dbReference>
<dbReference type="InterPro" id="IPR004358">
    <property type="entry name" value="Sig_transdc_His_kin-like_C"/>
</dbReference>
<dbReference type="Pfam" id="PF02518">
    <property type="entry name" value="HATPase_c"/>
    <property type="match status" value="1"/>
</dbReference>
<name>A0ABV7YHW3_9ACTN</name>
<dbReference type="Pfam" id="PF13185">
    <property type="entry name" value="GAF_2"/>
    <property type="match status" value="2"/>
</dbReference>
<dbReference type="EC" id="2.7.13.3" evidence="3"/>
<dbReference type="InterPro" id="IPR036890">
    <property type="entry name" value="HATPase_C_sf"/>
</dbReference>
<dbReference type="PROSITE" id="PS50109">
    <property type="entry name" value="HIS_KIN"/>
    <property type="match status" value="1"/>
</dbReference>
<dbReference type="SUPFAM" id="SSF52172">
    <property type="entry name" value="CheY-like"/>
    <property type="match status" value="1"/>
</dbReference>
<dbReference type="Proteomes" id="UP001595699">
    <property type="component" value="Unassembled WGS sequence"/>
</dbReference>
<feature type="domain" description="Response regulatory" evidence="10">
    <location>
        <begin position="612"/>
        <end position="725"/>
    </location>
</feature>
<dbReference type="CDD" id="cd00082">
    <property type="entry name" value="HisKA"/>
    <property type="match status" value="1"/>
</dbReference>
<keyword evidence="7" id="KW-0902">Two-component regulatory system</keyword>
<dbReference type="InterPro" id="IPR003594">
    <property type="entry name" value="HATPase_dom"/>
</dbReference>
<comment type="subcellular location">
    <subcellularLocation>
        <location evidence="2">Cell membrane</location>
    </subcellularLocation>
</comment>
<evidence type="ECO:0000256" key="6">
    <source>
        <dbReference type="ARBA" id="ARBA00022777"/>
    </source>
</evidence>
<dbReference type="SMART" id="SM00448">
    <property type="entry name" value="REC"/>
    <property type="match status" value="1"/>
</dbReference>
<keyword evidence="6" id="KW-0418">Kinase</keyword>
<evidence type="ECO:0000256" key="1">
    <source>
        <dbReference type="ARBA" id="ARBA00000085"/>
    </source>
</evidence>
<dbReference type="InterPro" id="IPR003661">
    <property type="entry name" value="HisK_dim/P_dom"/>
</dbReference>
<feature type="modified residue" description="4-aspartylphosphate" evidence="8">
    <location>
        <position position="661"/>
    </location>
</feature>
<evidence type="ECO:0000256" key="3">
    <source>
        <dbReference type="ARBA" id="ARBA00012438"/>
    </source>
</evidence>
<accession>A0ABV7YHW3</accession>
<keyword evidence="12" id="KW-1185">Reference proteome</keyword>
<dbReference type="Gene3D" id="3.30.565.10">
    <property type="entry name" value="Histidine kinase-like ATPase, C-terminal domain"/>
    <property type="match status" value="1"/>
</dbReference>
<dbReference type="SMART" id="SM00387">
    <property type="entry name" value="HATPase_c"/>
    <property type="match status" value="1"/>
</dbReference>
<dbReference type="SMART" id="SM00065">
    <property type="entry name" value="GAF"/>
    <property type="match status" value="2"/>
</dbReference>
<evidence type="ECO:0000256" key="8">
    <source>
        <dbReference type="PROSITE-ProRule" id="PRU00169"/>
    </source>
</evidence>
<dbReference type="PANTHER" id="PTHR43047">
    <property type="entry name" value="TWO-COMPONENT HISTIDINE PROTEIN KINASE"/>
    <property type="match status" value="1"/>
</dbReference>
<dbReference type="Gene3D" id="3.40.50.2300">
    <property type="match status" value="1"/>
</dbReference>
<evidence type="ECO:0000259" key="10">
    <source>
        <dbReference type="PROSITE" id="PS50110"/>
    </source>
</evidence>
<dbReference type="PRINTS" id="PR00344">
    <property type="entry name" value="BCTRLSENSOR"/>
</dbReference>
<dbReference type="InterPro" id="IPR001789">
    <property type="entry name" value="Sig_transdc_resp-reg_receiver"/>
</dbReference>
<sequence length="732" mass="79906">MPENAAIGRDHDEQLRRDLTDVSEQLAATNEILAALGRGSTDPDAVLTTIVETVRRLCRADSAFAYLLESGEFRIAKSLGVAGEVADYLVHHPPTLDRGVLIGRVAIAHHTEQIVDVLVDPEYARMDLQELAGFRTTIGTPMLVDGEVVGVLNLWRNTVDPFDERETAVLEAFSAPAAIAIRTLDLVTTLARKVEQLEALAEVGEAVTSSLDLDEVLATIVMNAVRMSGADGGSIMQYVEEDRGFSVRAAYGTSAELLAKLRGIRIDLATTLVGRSALEGRPLQEPDISSVDRDPHLQLMYEDGWRSVLVAPMLRQGSYVGAFVVRRKTPGGFPASTVDLLETIASQSALAIHNAGLYRELELKTHELEVASRHKSEFLASMSHELRTPLNAVIGFSEVLLERMFGDINDRQEEYLRDIRNSGRHLLELLNEILDLSKVEAGRMELEPTTFSVRQALQYALAMVRERAANHGIDAVLVIGDGVDLVETDELRFKQVVLNLVSNAVKFTPDGGHVTVQAKVDGSELRISVTDDGPGIPVEDRERIFESFHQGGRGAPKEEGTGLGLTLSRRIVELFGGEMWLDTEVGRGSTFGFTVPLDRAPTFVPDAPVRSTVVLIEDDRTSADLFSAYLEGTGIDLVKVRDGDDGLARVRKVRPSAVLLDIRLPGMDGWDVLSALQGDPSTADIPVIVVSIVDERSRGLAMGAREYLLKPVGRDDLRRALARTGALPKEVR</sequence>
<evidence type="ECO:0000259" key="9">
    <source>
        <dbReference type="PROSITE" id="PS50109"/>
    </source>
</evidence>
<evidence type="ECO:0000313" key="12">
    <source>
        <dbReference type="Proteomes" id="UP001595699"/>
    </source>
</evidence>
<dbReference type="SUPFAM" id="SSF55781">
    <property type="entry name" value="GAF domain-like"/>
    <property type="match status" value="2"/>
</dbReference>
<dbReference type="InterPro" id="IPR029016">
    <property type="entry name" value="GAF-like_dom_sf"/>
</dbReference>
<dbReference type="InterPro" id="IPR011006">
    <property type="entry name" value="CheY-like_superfamily"/>
</dbReference>
<gene>
    <name evidence="11" type="ORF">ACFOUW_22750</name>
</gene>
<keyword evidence="4 8" id="KW-0597">Phosphoprotein</keyword>
<dbReference type="InterPro" id="IPR036097">
    <property type="entry name" value="HisK_dim/P_sf"/>
</dbReference>
<dbReference type="InterPro" id="IPR003018">
    <property type="entry name" value="GAF"/>
</dbReference>
<feature type="domain" description="Histidine kinase" evidence="9">
    <location>
        <begin position="381"/>
        <end position="599"/>
    </location>
</feature>
<dbReference type="CDD" id="cd16922">
    <property type="entry name" value="HATPase_EvgS-ArcB-TorS-like"/>
    <property type="match status" value="1"/>
</dbReference>
<evidence type="ECO:0000313" key="11">
    <source>
        <dbReference type="EMBL" id="MFC3763675.1"/>
    </source>
</evidence>
<dbReference type="SMART" id="SM00388">
    <property type="entry name" value="HisKA"/>
    <property type="match status" value="1"/>
</dbReference>
<dbReference type="SUPFAM" id="SSF55874">
    <property type="entry name" value="ATPase domain of HSP90 chaperone/DNA topoisomerase II/histidine kinase"/>
    <property type="match status" value="1"/>
</dbReference>
<dbReference type="InterPro" id="IPR005467">
    <property type="entry name" value="His_kinase_dom"/>
</dbReference>
<evidence type="ECO:0000256" key="5">
    <source>
        <dbReference type="ARBA" id="ARBA00022679"/>
    </source>
</evidence>
<dbReference type="PANTHER" id="PTHR43047:SF63">
    <property type="entry name" value="HISTIDINE KINASE"/>
    <property type="match status" value="1"/>
</dbReference>